<dbReference type="GO" id="GO:0008237">
    <property type="term" value="F:metallopeptidase activity"/>
    <property type="evidence" value="ECO:0007669"/>
    <property type="project" value="UniProtKB-KW"/>
</dbReference>
<proteinExistence type="inferred from homology"/>
<evidence type="ECO:0000256" key="4">
    <source>
        <dbReference type="ARBA" id="ARBA00022833"/>
    </source>
</evidence>
<reference evidence="8 9" key="1">
    <citation type="submission" date="2020-11" db="EMBL/GenBank/DDBJ databases">
        <title>P. mediterranea TC4 genome.</title>
        <authorList>
            <person name="Molmeret M."/>
        </authorList>
    </citation>
    <scope>NUCLEOTIDE SEQUENCE [LARGE SCALE GENOMIC DNA]</scope>
    <source>
        <strain evidence="8 9">TC4</strain>
    </source>
</reference>
<sequence length="255" mass="27699">MRGGSGKIRLFIGLAIVAFAVLKYCSSAETNDYTGETQYVDLSTDQEIAMGLSAAPSMIQEYGGLHPDQNAQAQLDRIGKKLVNSSIGRNTDYQYDFHLLADDRTINAFALPGGQCFITAALYQQLENEDQLAGVMGHEIGHVIARHSAARMSQQGLAQGVITGVSVGTDGGGQMAASIAQMITMKYGRDDELQSDDLGVKMMIDAGYDPYEMIGVMEILKNAAGPNRTPEFQSTHPDPENRVERIKEAIRKYGK</sequence>
<gene>
    <name evidence="8" type="ORF">FNJ87_11850</name>
</gene>
<keyword evidence="5 6" id="KW-0482">Metalloprotease</keyword>
<keyword evidence="9" id="KW-1185">Reference proteome</keyword>
<dbReference type="Pfam" id="PF01435">
    <property type="entry name" value="Peptidase_M48"/>
    <property type="match status" value="1"/>
</dbReference>
<evidence type="ECO:0000313" key="8">
    <source>
        <dbReference type="EMBL" id="MBF4984998.1"/>
    </source>
</evidence>
<keyword evidence="4 6" id="KW-0862">Zinc</keyword>
<dbReference type="Proteomes" id="UP001194729">
    <property type="component" value="Unassembled WGS sequence"/>
</dbReference>
<protein>
    <submittedName>
        <fullName evidence="8">M48 family metalloprotease</fullName>
    </submittedName>
</protein>
<evidence type="ECO:0000256" key="1">
    <source>
        <dbReference type="ARBA" id="ARBA00022670"/>
    </source>
</evidence>
<evidence type="ECO:0000256" key="6">
    <source>
        <dbReference type="RuleBase" id="RU003983"/>
    </source>
</evidence>
<comment type="caution">
    <text evidence="8">The sequence shown here is derived from an EMBL/GenBank/DDBJ whole genome shotgun (WGS) entry which is preliminary data.</text>
</comment>
<keyword evidence="1 6" id="KW-0645">Protease</keyword>
<evidence type="ECO:0000256" key="2">
    <source>
        <dbReference type="ARBA" id="ARBA00022723"/>
    </source>
</evidence>
<comment type="cofactor">
    <cofactor evidence="6">
        <name>Zn(2+)</name>
        <dbReference type="ChEBI" id="CHEBI:29105"/>
    </cofactor>
    <text evidence="6">Binds 1 zinc ion per subunit.</text>
</comment>
<dbReference type="PANTHER" id="PTHR22726:SF1">
    <property type="entry name" value="METALLOENDOPEPTIDASE OMA1, MITOCHONDRIAL"/>
    <property type="match status" value="1"/>
</dbReference>
<dbReference type="Gene3D" id="3.30.2010.10">
    <property type="entry name" value="Metalloproteases ('zincins'), catalytic domain"/>
    <property type="match status" value="1"/>
</dbReference>
<keyword evidence="3 6" id="KW-0378">Hydrolase</keyword>
<accession>A0ABS0A854</accession>
<evidence type="ECO:0000256" key="5">
    <source>
        <dbReference type="ARBA" id="ARBA00023049"/>
    </source>
</evidence>
<evidence type="ECO:0000313" key="9">
    <source>
        <dbReference type="Proteomes" id="UP001194729"/>
    </source>
</evidence>
<dbReference type="PANTHER" id="PTHR22726">
    <property type="entry name" value="METALLOENDOPEPTIDASE OMA1"/>
    <property type="match status" value="1"/>
</dbReference>
<evidence type="ECO:0000256" key="3">
    <source>
        <dbReference type="ARBA" id="ARBA00022801"/>
    </source>
</evidence>
<organism evidence="8 9">
    <name type="scientific">Nonlabens mediterrranea</name>
    <dbReference type="NCBI Taxonomy" id="1419947"/>
    <lineage>
        <taxon>Bacteria</taxon>
        <taxon>Pseudomonadati</taxon>
        <taxon>Bacteroidota</taxon>
        <taxon>Flavobacteriia</taxon>
        <taxon>Flavobacteriales</taxon>
        <taxon>Flavobacteriaceae</taxon>
        <taxon>Nonlabens</taxon>
    </lineage>
</organism>
<keyword evidence="2" id="KW-0479">Metal-binding</keyword>
<comment type="similarity">
    <text evidence="6">Belongs to the peptidase M48 family.</text>
</comment>
<dbReference type="EMBL" id="JADKYU010000618">
    <property type="protein sequence ID" value="MBF4984998.1"/>
    <property type="molecule type" value="Genomic_DNA"/>
</dbReference>
<name>A0ABS0A854_9FLAO</name>
<dbReference type="InterPro" id="IPR001915">
    <property type="entry name" value="Peptidase_M48"/>
</dbReference>
<feature type="domain" description="Peptidase M48" evidence="7">
    <location>
        <begin position="71"/>
        <end position="249"/>
    </location>
</feature>
<dbReference type="InterPro" id="IPR051156">
    <property type="entry name" value="Mito/Outer_Membr_Metalloprot"/>
</dbReference>
<evidence type="ECO:0000259" key="7">
    <source>
        <dbReference type="Pfam" id="PF01435"/>
    </source>
</evidence>